<keyword evidence="7" id="KW-0288">FMN</keyword>
<dbReference type="EMBL" id="JAFNEN010000121">
    <property type="protein sequence ID" value="KAG8193451.1"/>
    <property type="molecule type" value="Genomic_DNA"/>
</dbReference>
<keyword evidence="6" id="KW-0285">Flavoprotein</keyword>
<evidence type="ECO:0000313" key="13">
    <source>
        <dbReference type="Proteomes" id="UP000827092"/>
    </source>
</evidence>
<dbReference type="GO" id="GO:0071949">
    <property type="term" value="F:FAD binding"/>
    <property type="evidence" value="ECO:0007669"/>
    <property type="project" value="TreeGrafter"/>
</dbReference>
<dbReference type="PANTHER" id="PTHR31457">
    <property type="entry name" value="METHYLMALONIC ACIDURIA AND HOMOCYSTINURIA TYPE C PROTEIN"/>
    <property type="match status" value="1"/>
</dbReference>
<dbReference type="Pfam" id="PF16690">
    <property type="entry name" value="MMACHC"/>
    <property type="match status" value="1"/>
</dbReference>
<comment type="subcellular location">
    <subcellularLocation>
        <location evidence="3">Cytoplasm</location>
    </subcellularLocation>
</comment>
<comment type="cofactor">
    <cofactor evidence="2">
        <name>FAD</name>
        <dbReference type="ChEBI" id="CHEBI:57692"/>
    </cofactor>
</comment>
<keyword evidence="10" id="KW-0560">Oxidoreductase</keyword>
<evidence type="ECO:0000256" key="2">
    <source>
        <dbReference type="ARBA" id="ARBA00001974"/>
    </source>
</evidence>
<dbReference type="GO" id="GO:0033787">
    <property type="term" value="F:cyanocobalamin reductase (cyanide-eliminating) (NADP+) activity"/>
    <property type="evidence" value="ECO:0007669"/>
    <property type="project" value="TreeGrafter"/>
</dbReference>
<comment type="cofactor">
    <cofactor evidence="1">
        <name>FMN</name>
        <dbReference type="ChEBI" id="CHEBI:58210"/>
    </cofactor>
</comment>
<keyword evidence="8" id="KW-0274">FAD</keyword>
<evidence type="ECO:0000256" key="3">
    <source>
        <dbReference type="ARBA" id="ARBA00004496"/>
    </source>
</evidence>
<comment type="caution">
    <text evidence="12">The sequence shown here is derived from an EMBL/GenBank/DDBJ whole genome shotgun (WGS) entry which is preliminary data.</text>
</comment>
<dbReference type="AlphaFoldDB" id="A0AAV6VCT4"/>
<dbReference type="GO" id="GO:0009235">
    <property type="term" value="P:cobalamin metabolic process"/>
    <property type="evidence" value="ECO:0007669"/>
    <property type="project" value="TreeGrafter"/>
</dbReference>
<evidence type="ECO:0000256" key="4">
    <source>
        <dbReference type="ARBA" id="ARBA00007762"/>
    </source>
</evidence>
<keyword evidence="13" id="KW-1185">Reference proteome</keyword>
<protein>
    <recommendedName>
        <fullName evidence="11">Cyanocobalamin reductase (cyanide-eliminating)</fullName>
    </recommendedName>
</protein>
<dbReference type="CDD" id="cd12959">
    <property type="entry name" value="MMACHC-like"/>
    <property type="match status" value="1"/>
</dbReference>
<gene>
    <name evidence="12" type="ORF">JTE90_005098</name>
</gene>
<proteinExistence type="inferred from homology"/>
<evidence type="ECO:0000256" key="6">
    <source>
        <dbReference type="ARBA" id="ARBA00022630"/>
    </source>
</evidence>
<evidence type="ECO:0000313" key="12">
    <source>
        <dbReference type="EMBL" id="KAG8193451.1"/>
    </source>
</evidence>
<reference evidence="12 13" key="1">
    <citation type="journal article" date="2022" name="Nat. Ecol. Evol.">
        <title>A masculinizing supergene underlies an exaggerated male reproductive morph in a spider.</title>
        <authorList>
            <person name="Hendrickx F."/>
            <person name="De Corte Z."/>
            <person name="Sonet G."/>
            <person name="Van Belleghem S.M."/>
            <person name="Kostlbacher S."/>
            <person name="Vangestel C."/>
        </authorList>
    </citation>
    <scope>NUCLEOTIDE SEQUENCE [LARGE SCALE GENOMIC DNA]</scope>
    <source>
        <strain evidence="12">W744_W776</strain>
    </source>
</reference>
<dbReference type="InterPro" id="IPR032037">
    <property type="entry name" value="MMACHC"/>
</dbReference>
<dbReference type="GO" id="GO:0032451">
    <property type="term" value="F:demethylase activity"/>
    <property type="evidence" value="ECO:0007669"/>
    <property type="project" value="TreeGrafter"/>
</dbReference>
<name>A0AAV6VCT4_9ARAC</name>
<comment type="similarity">
    <text evidence="4">Belongs to the MMACHC family.</text>
</comment>
<keyword evidence="9" id="KW-0521">NADP</keyword>
<organism evidence="12 13">
    <name type="scientific">Oedothorax gibbosus</name>
    <dbReference type="NCBI Taxonomy" id="931172"/>
    <lineage>
        <taxon>Eukaryota</taxon>
        <taxon>Metazoa</taxon>
        <taxon>Ecdysozoa</taxon>
        <taxon>Arthropoda</taxon>
        <taxon>Chelicerata</taxon>
        <taxon>Arachnida</taxon>
        <taxon>Araneae</taxon>
        <taxon>Araneomorphae</taxon>
        <taxon>Entelegynae</taxon>
        <taxon>Araneoidea</taxon>
        <taxon>Linyphiidae</taxon>
        <taxon>Erigoninae</taxon>
        <taxon>Oedothorax</taxon>
    </lineage>
</organism>
<sequence length="253" mass="29696">MTQVNSDILNEVSSELEQTFGSLGFEFHPFKVGWYNAFVQPAFKLNYDEDTVAFVILSLPKMFENAFVPFVQEKHKQLCSVKDPIDECMLHYLSDIYKMFAQFSVKVIHDFELHPNRRPKVIMQSAAHASGAAYFYNPNSVYLDFTNEKRKMYGVCIHPRYGGWFAIRAVAIFENLKCPNLKRTPPPNIVPSIEDQTKLLQLYNFSWKDWRFRDIIEAKEKYSDLQMKYFSTPPGYRLEVISEILNEYDHEIL</sequence>
<keyword evidence="5" id="KW-0963">Cytoplasm</keyword>
<dbReference type="GO" id="GO:0005737">
    <property type="term" value="C:cytoplasm"/>
    <property type="evidence" value="ECO:0007669"/>
    <property type="project" value="UniProtKB-SubCell"/>
</dbReference>
<evidence type="ECO:0000256" key="5">
    <source>
        <dbReference type="ARBA" id="ARBA00022490"/>
    </source>
</evidence>
<evidence type="ECO:0000256" key="11">
    <source>
        <dbReference type="ARBA" id="ARBA00031313"/>
    </source>
</evidence>
<dbReference type="Proteomes" id="UP000827092">
    <property type="component" value="Unassembled WGS sequence"/>
</dbReference>
<evidence type="ECO:0000256" key="7">
    <source>
        <dbReference type="ARBA" id="ARBA00022643"/>
    </source>
</evidence>
<evidence type="ECO:0000256" key="10">
    <source>
        <dbReference type="ARBA" id="ARBA00023002"/>
    </source>
</evidence>
<evidence type="ECO:0000256" key="1">
    <source>
        <dbReference type="ARBA" id="ARBA00001917"/>
    </source>
</evidence>
<evidence type="ECO:0000256" key="9">
    <source>
        <dbReference type="ARBA" id="ARBA00022857"/>
    </source>
</evidence>
<accession>A0AAV6VCT4</accession>
<evidence type="ECO:0000256" key="8">
    <source>
        <dbReference type="ARBA" id="ARBA00022827"/>
    </source>
</evidence>
<dbReference type="PANTHER" id="PTHR31457:SF2">
    <property type="entry name" value="CYANOCOBALAMIN REDUCTASE _ ALKYLCOBALAMIN DEALKYLASE"/>
    <property type="match status" value="1"/>
</dbReference>